<feature type="compositionally biased region" description="Polar residues" evidence="1">
    <location>
        <begin position="201"/>
        <end position="210"/>
    </location>
</feature>
<name>A0A426WZP7_ENSVE</name>
<dbReference type="SUPFAM" id="SSF141571">
    <property type="entry name" value="Pentapeptide repeat-like"/>
    <property type="match status" value="1"/>
</dbReference>
<dbReference type="Gene3D" id="2.160.20.80">
    <property type="entry name" value="E3 ubiquitin-protein ligase SopA"/>
    <property type="match status" value="1"/>
</dbReference>
<gene>
    <name evidence="2" type="ORF">B296_00049132</name>
</gene>
<accession>A0A426WZP7</accession>
<sequence length="253" mass="26633">MAYHVVVPFHHAAVLAVRRASAGKGCRSYLCQVGCTTTDAPILVSNRLPVSGRPRRRAHCPRGRGRGDQVNIYHIILSPRKTFSRCPIRVLKMRSYAHLLACGSVGLIPTGLRNLIGAGANPTEQELGNLNGAGADLTEQKLGNLNGAGADPIEQELGNLNGAGADPTEKELENLNGAGADPTEQELGNLNSAGADPTEQELGNLNSTGADPTEQELGNLNGAEADPTEQELGNLNLGFCREGELGHESWGFG</sequence>
<evidence type="ECO:0000256" key="1">
    <source>
        <dbReference type="SAM" id="MobiDB-lite"/>
    </source>
</evidence>
<evidence type="ECO:0000313" key="3">
    <source>
        <dbReference type="Proteomes" id="UP000287651"/>
    </source>
</evidence>
<proteinExistence type="predicted"/>
<evidence type="ECO:0000313" key="2">
    <source>
        <dbReference type="EMBL" id="RRT32690.1"/>
    </source>
</evidence>
<dbReference type="Proteomes" id="UP000287651">
    <property type="component" value="Unassembled WGS sequence"/>
</dbReference>
<dbReference type="AlphaFoldDB" id="A0A426WZP7"/>
<comment type="caution">
    <text evidence="2">The sequence shown here is derived from an EMBL/GenBank/DDBJ whole genome shotgun (WGS) entry which is preliminary data.</text>
</comment>
<reference evidence="2 3" key="1">
    <citation type="journal article" date="2014" name="Agronomy (Basel)">
        <title>A Draft Genome Sequence for Ensete ventricosum, the Drought-Tolerant Tree Against Hunger.</title>
        <authorList>
            <person name="Harrison J."/>
            <person name="Moore K.A."/>
            <person name="Paszkiewicz K."/>
            <person name="Jones T."/>
            <person name="Grant M."/>
            <person name="Ambacheew D."/>
            <person name="Muzemil S."/>
            <person name="Studholme D.J."/>
        </authorList>
    </citation>
    <scope>NUCLEOTIDE SEQUENCE [LARGE SCALE GENOMIC DNA]</scope>
</reference>
<feature type="region of interest" description="Disordered" evidence="1">
    <location>
        <begin position="142"/>
        <end position="229"/>
    </location>
</feature>
<dbReference type="EMBL" id="AMZH03030987">
    <property type="protein sequence ID" value="RRT32690.1"/>
    <property type="molecule type" value="Genomic_DNA"/>
</dbReference>
<protein>
    <submittedName>
        <fullName evidence="2">Uncharacterized protein</fullName>
    </submittedName>
</protein>
<organism evidence="2 3">
    <name type="scientific">Ensete ventricosum</name>
    <name type="common">Abyssinian banana</name>
    <name type="synonym">Musa ensete</name>
    <dbReference type="NCBI Taxonomy" id="4639"/>
    <lineage>
        <taxon>Eukaryota</taxon>
        <taxon>Viridiplantae</taxon>
        <taxon>Streptophyta</taxon>
        <taxon>Embryophyta</taxon>
        <taxon>Tracheophyta</taxon>
        <taxon>Spermatophyta</taxon>
        <taxon>Magnoliopsida</taxon>
        <taxon>Liliopsida</taxon>
        <taxon>Zingiberales</taxon>
        <taxon>Musaceae</taxon>
        <taxon>Ensete</taxon>
    </lineage>
</organism>